<keyword evidence="2" id="KW-1133">Transmembrane helix</keyword>
<dbReference type="Proteomes" id="UP001294412">
    <property type="component" value="Unassembled WGS sequence"/>
</dbReference>
<feature type="transmembrane region" description="Helical" evidence="2">
    <location>
        <begin position="20"/>
        <end position="42"/>
    </location>
</feature>
<keyword evidence="2" id="KW-0472">Membrane</keyword>
<reference evidence="3 4" key="1">
    <citation type="submission" date="2023-12" db="EMBL/GenBank/DDBJ databases">
        <title>Description of Novel Strain Fulvimarina sp. 2208YS6-2-32 isolated from Uroteuthis (Photololigo) edulis.</title>
        <authorList>
            <person name="Park J.-S."/>
        </authorList>
    </citation>
    <scope>NUCLEOTIDE SEQUENCE [LARGE SCALE GENOMIC DNA]</scope>
    <source>
        <strain evidence="3 4">2208YS6-2-32</strain>
    </source>
</reference>
<gene>
    <name evidence="3" type="ORF">U0C82_14095</name>
</gene>
<accession>A0ABU5I4G2</accession>
<feature type="region of interest" description="Disordered" evidence="1">
    <location>
        <begin position="44"/>
        <end position="97"/>
    </location>
</feature>
<feature type="compositionally biased region" description="Low complexity" evidence="1">
    <location>
        <begin position="56"/>
        <end position="74"/>
    </location>
</feature>
<evidence type="ECO:0000313" key="4">
    <source>
        <dbReference type="Proteomes" id="UP001294412"/>
    </source>
</evidence>
<organism evidence="3 4">
    <name type="scientific">Fulvimarina uroteuthidis</name>
    <dbReference type="NCBI Taxonomy" id="3098149"/>
    <lineage>
        <taxon>Bacteria</taxon>
        <taxon>Pseudomonadati</taxon>
        <taxon>Pseudomonadota</taxon>
        <taxon>Alphaproteobacteria</taxon>
        <taxon>Hyphomicrobiales</taxon>
        <taxon>Aurantimonadaceae</taxon>
        <taxon>Fulvimarina</taxon>
    </lineage>
</organism>
<dbReference type="EMBL" id="JAXLPB010000004">
    <property type="protein sequence ID" value="MDY8110270.1"/>
    <property type="molecule type" value="Genomic_DNA"/>
</dbReference>
<sequence>MADKLNETDARQGRTGRPILFVLIAGVALIVIGYIVVASIGVSTSPDGSSLEETEQLAAPEADGAAGGEAATGELVSPSEAEPAGAGSDANAVDVPD</sequence>
<evidence type="ECO:0000256" key="2">
    <source>
        <dbReference type="SAM" id="Phobius"/>
    </source>
</evidence>
<protein>
    <submittedName>
        <fullName evidence="3">Uncharacterized protein</fullName>
    </submittedName>
</protein>
<keyword evidence="4" id="KW-1185">Reference proteome</keyword>
<dbReference type="RefSeq" id="WP_322187780.1">
    <property type="nucleotide sequence ID" value="NZ_JAXLPB010000004.1"/>
</dbReference>
<keyword evidence="2" id="KW-0812">Transmembrane</keyword>
<proteinExistence type="predicted"/>
<name>A0ABU5I4G2_9HYPH</name>
<evidence type="ECO:0000256" key="1">
    <source>
        <dbReference type="SAM" id="MobiDB-lite"/>
    </source>
</evidence>
<evidence type="ECO:0000313" key="3">
    <source>
        <dbReference type="EMBL" id="MDY8110270.1"/>
    </source>
</evidence>
<comment type="caution">
    <text evidence="3">The sequence shown here is derived from an EMBL/GenBank/DDBJ whole genome shotgun (WGS) entry which is preliminary data.</text>
</comment>